<dbReference type="EMBL" id="QKYT01000028">
    <property type="protein sequence ID" value="RIA97572.1"/>
    <property type="molecule type" value="Genomic_DNA"/>
</dbReference>
<keyword evidence="2" id="KW-1185">Reference proteome</keyword>
<gene>
    <name evidence="1" type="ORF">C1645_813999</name>
</gene>
<comment type="caution">
    <text evidence="1">The sequence shown here is derived from an EMBL/GenBank/DDBJ whole genome shotgun (WGS) entry which is preliminary data.</text>
</comment>
<evidence type="ECO:0000313" key="2">
    <source>
        <dbReference type="Proteomes" id="UP000265703"/>
    </source>
</evidence>
<reference evidence="1 2" key="1">
    <citation type="submission" date="2018-06" db="EMBL/GenBank/DDBJ databases">
        <title>Comparative genomics reveals the genomic features of Rhizophagus irregularis, R. cerebriforme, R. diaphanum and Gigaspora rosea, and their symbiotic lifestyle signature.</title>
        <authorList>
            <person name="Morin E."/>
            <person name="San Clemente H."/>
            <person name="Chen E.C.H."/>
            <person name="De La Providencia I."/>
            <person name="Hainaut M."/>
            <person name="Kuo A."/>
            <person name="Kohler A."/>
            <person name="Murat C."/>
            <person name="Tang N."/>
            <person name="Roy S."/>
            <person name="Loubradou J."/>
            <person name="Henrissat B."/>
            <person name="Grigoriev I.V."/>
            <person name="Corradi N."/>
            <person name="Roux C."/>
            <person name="Martin F.M."/>
        </authorList>
    </citation>
    <scope>NUCLEOTIDE SEQUENCE [LARGE SCALE GENOMIC DNA]</scope>
    <source>
        <strain evidence="1 2">DAOM 227022</strain>
    </source>
</reference>
<name>A0A397TI18_9GLOM</name>
<organism evidence="1 2">
    <name type="scientific">Glomus cerebriforme</name>
    <dbReference type="NCBI Taxonomy" id="658196"/>
    <lineage>
        <taxon>Eukaryota</taxon>
        <taxon>Fungi</taxon>
        <taxon>Fungi incertae sedis</taxon>
        <taxon>Mucoromycota</taxon>
        <taxon>Glomeromycotina</taxon>
        <taxon>Glomeromycetes</taxon>
        <taxon>Glomerales</taxon>
        <taxon>Glomeraceae</taxon>
        <taxon>Glomus</taxon>
    </lineage>
</organism>
<accession>A0A397TI18</accession>
<evidence type="ECO:0000313" key="1">
    <source>
        <dbReference type="EMBL" id="RIA97572.1"/>
    </source>
</evidence>
<proteinExistence type="predicted"/>
<sequence>MIIDLTNDDSENIKKEIEPRDTISIDLENEVDFTENYKPRTIDLENEAYLIENQNPRFKCNVKNSTTDSSANNIQHQFVNVFTETINKEVKRSEK</sequence>
<dbReference type="AlphaFoldDB" id="A0A397TI18"/>
<protein>
    <submittedName>
        <fullName evidence="1">Uncharacterized protein</fullName>
    </submittedName>
</protein>
<dbReference type="Proteomes" id="UP000265703">
    <property type="component" value="Unassembled WGS sequence"/>
</dbReference>